<organism evidence="1 2">
    <name type="scientific">Heyndrickxia coagulans</name>
    <name type="common">Weizmannia coagulans</name>
    <dbReference type="NCBI Taxonomy" id="1398"/>
    <lineage>
        <taxon>Bacteria</taxon>
        <taxon>Bacillati</taxon>
        <taxon>Bacillota</taxon>
        <taxon>Bacilli</taxon>
        <taxon>Bacillales</taxon>
        <taxon>Bacillaceae</taxon>
        <taxon>Heyndrickxia</taxon>
    </lineage>
</organism>
<comment type="caution">
    <text evidence="1">The sequence shown here is derived from an EMBL/GenBank/DDBJ whole genome shotgun (WGS) entry which is preliminary data.</text>
</comment>
<gene>
    <name evidence="1" type="ORF">HMPREF3213_02930</name>
</gene>
<dbReference type="PATRIC" id="fig|1398.22.peg.2934"/>
<evidence type="ECO:0000313" key="1">
    <source>
        <dbReference type="EMBL" id="KWZ78674.1"/>
    </source>
</evidence>
<sequence>MVSTVPNFWCATCSCISKRNGIFIRTPAGIGPPGSPARHL</sequence>
<dbReference type="AlphaFoldDB" id="A0A133KGU9"/>
<evidence type="ECO:0000313" key="2">
    <source>
        <dbReference type="Proteomes" id="UP000070376"/>
    </source>
</evidence>
<dbReference type="Proteomes" id="UP000070376">
    <property type="component" value="Unassembled WGS sequence"/>
</dbReference>
<reference evidence="2" key="1">
    <citation type="submission" date="2016-01" db="EMBL/GenBank/DDBJ databases">
        <authorList>
            <person name="Mitreva M."/>
            <person name="Pepin K.H."/>
            <person name="Mihindukulasuriya K.A."/>
            <person name="Fulton R."/>
            <person name="Fronick C."/>
            <person name="O'Laughlin M."/>
            <person name="Miner T."/>
            <person name="Herter B."/>
            <person name="Rosa B.A."/>
            <person name="Cordes M."/>
            <person name="Tomlinson C."/>
            <person name="Wollam A."/>
            <person name="Palsikar V.B."/>
            <person name="Mardis E.R."/>
            <person name="Wilson R.K."/>
        </authorList>
    </citation>
    <scope>NUCLEOTIDE SEQUENCE [LARGE SCALE GENOMIC DNA]</scope>
    <source>
        <strain evidence="2">GED7749B</strain>
    </source>
</reference>
<name>A0A133KGU9_HEYCO</name>
<dbReference type="EMBL" id="LRPN01000138">
    <property type="protein sequence ID" value="KWZ78674.1"/>
    <property type="molecule type" value="Genomic_DNA"/>
</dbReference>
<protein>
    <submittedName>
        <fullName evidence="1">Uncharacterized protein</fullName>
    </submittedName>
</protein>
<accession>A0A133KGU9</accession>
<proteinExistence type="predicted"/>